<keyword evidence="1" id="KW-0812">Transmembrane</keyword>
<feature type="transmembrane region" description="Helical" evidence="1">
    <location>
        <begin position="79"/>
        <end position="98"/>
    </location>
</feature>
<dbReference type="SUPFAM" id="SSF103473">
    <property type="entry name" value="MFS general substrate transporter"/>
    <property type="match status" value="1"/>
</dbReference>
<gene>
    <name evidence="2" type="ORF">Q8814_00465</name>
</gene>
<name>A0ABU7JKN7_9NOCA</name>
<feature type="transmembrane region" description="Helical" evidence="1">
    <location>
        <begin position="137"/>
        <end position="161"/>
    </location>
</feature>
<feature type="transmembrane region" description="Helical" evidence="1">
    <location>
        <begin position="289"/>
        <end position="306"/>
    </location>
</feature>
<feature type="transmembrane region" description="Helical" evidence="1">
    <location>
        <begin position="12"/>
        <end position="36"/>
    </location>
</feature>
<feature type="transmembrane region" description="Helical" evidence="1">
    <location>
        <begin position="223"/>
        <end position="243"/>
    </location>
</feature>
<feature type="transmembrane region" description="Helical" evidence="1">
    <location>
        <begin position="374"/>
        <end position="395"/>
    </location>
</feature>
<dbReference type="InterPro" id="IPR036259">
    <property type="entry name" value="MFS_trans_sf"/>
</dbReference>
<protein>
    <submittedName>
        <fullName evidence="2">Quinolone resistance protein norA</fullName>
    </submittedName>
</protein>
<evidence type="ECO:0000256" key="1">
    <source>
        <dbReference type="SAM" id="Phobius"/>
    </source>
</evidence>
<reference evidence="2 3" key="1">
    <citation type="submission" date="2023-08" db="EMBL/GenBank/DDBJ databases">
        <authorList>
            <person name="Girao M."/>
            <person name="Carvalho M.F."/>
        </authorList>
    </citation>
    <scope>NUCLEOTIDE SEQUENCE [LARGE SCALE GENOMIC DNA]</scope>
    <source>
        <strain evidence="2 3">CC-R104</strain>
    </source>
</reference>
<dbReference type="Gene3D" id="1.20.1250.20">
    <property type="entry name" value="MFS general substrate transporter like domains"/>
    <property type="match status" value="1"/>
</dbReference>
<comment type="caution">
    <text evidence="2">The sequence shown here is derived from an EMBL/GenBank/DDBJ whole genome shotgun (WGS) entry which is preliminary data.</text>
</comment>
<feature type="transmembrane region" description="Helical" evidence="1">
    <location>
        <begin position="348"/>
        <end position="368"/>
    </location>
</feature>
<proteinExistence type="predicted"/>
<keyword evidence="1" id="KW-1133">Transmembrane helix</keyword>
<evidence type="ECO:0000313" key="2">
    <source>
        <dbReference type="EMBL" id="MEE2030600.1"/>
    </source>
</evidence>
<sequence length="416" mass="42457">MAPVPDTDRRSVVLGLAVAAAFALTVVGSNIPGPILPLYEDRLDMSPFVLAALFVTYFAALISMFLLMNRTALGRHAHVVLPVALLVGISGDVFLWLGSETPPLLFLGRVLTGTCVGLATGSAAALAVAARGESGRTLAATGAIGGSLIGLVAASVIAEVFGDPTVLIYRVHAVALAVCELILLTVLWCNRSRIRAAVGLAAPVPSSRPVRSSGRGARSGGRAAAYGLGAAGWTVGGIAVGVLPPALRDGLKSDLLVMGVLGGVVLLITAWGVPYIGRAVGRTPSAPHSLLLLGSGSAILAVGMVSGRLLPVLVGCLLWGIGQGFAYAKGLTLLTAGLMPVEQGKATSLYACTSYGFAALMILLAGALSCWVGYTWGTAIAVLLFGVFCGAVMLFGRKHWNTGDTDRAPAVLTVDH</sequence>
<feature type="transmembrane region" description="Helical" evidence="1">
    <location>
        <begin position="255"/>
        <end position="277"/>
    </location>
</feature>
<feature type="transmembrane region" description="Helical" evidence="1">
    <location>
        <begin position="312"/>
        <end position="336"/>
    </location>
</feature>
<keyword evidence="3" id="KW-1185">Reference proteome</keyword>
<dbReference type="EMBL" id="JAUZMZ010000001">
    <property type="protein sequence ID" value="MEE2030600.1"/>
    <property type="molecule type" value="Genomic_DNA"/>
</dbReference>
<feature type="transmembrane region" description="Helical" evidence="1">
    <location>
        <begin position="167"/>
        <end position="189"/>
    </location>
</feature>
<dbReference type="RefSeq" id="WP_330150022.1">
    <property type="nucleotide sequence ID" value="NZ_JAUZMZ010000001.1"/>
</dbReference>
<keyword evidence="1" id="KW-0472">Membrane</keyword>
<organism evidence="2 3">
    <name type="scientific">Rhodococcus chondri</name>
    <dbReference type="NCBI Taxonomy" id="3065941"/>
    <lineage>
        <taxon>Bacteria</taxon>
        <taxon>Bacillati</taxon>
        <taxon>Actinomycetota</taxon>
        <taxon>Actinomycetes</taxon>
        <taxon>Mycobacteriales</taxon>
        <taxon>Nocardiaceae</taxon>
        <taxon>Rhodococcus</taxon>
    </lineage>
</organism>
<feature type="transmembrane region" description="Helical" evidence="1">
    <location>
        <begin position="48"/>
        <end position="67"/>
    </location>
</feature>
<dbReference type="Proteomes" id="UP001331936">
    <property type="component" value="Unassembled WGS sequence"/>
</dbReference>
<feature type="transmembrane region" description="Helical" evidence="1">
    <location>
        <begin position="110"/>
        <end position="130"/>
    </location>
</feature>
<accession>A0ABU7JKN7</accession>
<evidence type="ECO:0000313" key="3">
    <source>
        <dbReference type="Proteomes" id="UP001331936"/>
    </source>
</evidence>